<evidence type="ECO:0000256" key="20">
    <source>
        <dbReference type="SAM" id="Coils"/>
    </source>
</evidence>
<sequence>MAGRGSSSSEHLERLHEIFRGLHGDLRGVPERLRGSAAEEKKKLVREFDEKQREANETLREMEEELKYAPVPFRNQMMSKIRAYRRDLSMFQREMRSTDLGLGRGNQGDTKYGIFATENEQSIGLEISELMRLNLLIVFKVLSSVQKVHGDLAIFLQSEQGPAKINWAASVNTNLQSQRVLLLQGTDSLNRASESIERSHRIAAETDQIGTDIIEELGEQREQLERTKSRLVNTSENLSKSRKILRSMSRRVTTNKLLLSIIIILELAILGGVVYLKFFRKK</sequence>
<dbReference type="GO" id="GO:0005484">
    <property type="term" value="F:SNAP receptor activity"/>
    <property type="evidence" value="ECO:0007669"/>
    <property type="project" value="InterPro"/>
</dbReference>
<dbReference type="GO" id="GO:0005829">
    <property type="term" value="C:cytosol"/>
    <property type="evidence" value="ECO:0007669"/>
    <property type="project" value="GOC"/>
</dbReference>
<keyword evidence="11" id="KW-0007">Acetylation</keyword>
<dbReference type="InterPro" id="IPR010989">
    <property type="entry name" value="SNARE"/>
</dbReference>
<dbReference type="PROSITE" id="PS50192">
    <property type="entry name" value="T_SNARE"/>
    <property type="match status" value="1"/>
</dbReference>
<dbReference type="GO" id="GO:0012507">
    <property type="term" value="C:ER to Golgi transport vesicle membrane"/>
    <property type="evidence" value="ECO:0007669"/>
    <property type="project" value="TreeGrafter"/>
</dbReference>
<dbReference type="PIRSF" id="PIRSF028865">
    <property type="entry name" value="Membrin-2"/>
    <property type="match status" value="1"/>
</dbReference>
<dbReference type="CDD" id="cd15890">
    <property type="entry name" value="SNARE_Vti1b"/>
    <property type="match status" value="1"/>
</dbReference>
<name>A0A3M0JH43_HIRRU</name>
<dbReference type="FunFam" id="1.20.5.110:FF:000002">
    <property type="entry name" value="Vesicle transport through interaction with t-SNAREsB"/>
    <property type="match status" value="1"/>
</dbReference>
<dbReference type="InterPro" id="IPR007705">
    <property type="entry name" value="Vesicle_trsprt_v-SNARE_N"/>
</dbReference>
<dbReference type="Proteomes" id="UP000269221">
    <property type="component" value="Unassembled WGS sequence"/>
</dbReference>
<evidence type="ECO:0000313" key="23">
    <source>
        <dbReference type="EMBL" id="RMC00458.1"/>
    </source>
</evidence>
<evidence type="ECO:0000256" key="9">
    <source>
        <dbReference type="ARBA" id="ARBA00022927"/>
    </source>
</evidence>
<dbReference type="SMART" id="SM00397">
    <property type="entry name" value="t_SNARE"/>
    <property type="match status" value="1"/>
</dbReference>
<dbReference type="GO" id="GO:0006891">
    <property type="term" value="P:intra-Golgi vesicle-mediated transport"/>
    <property type="evidence" value="ECO:0007669"/>
    <property type="project" value="TreeGrafter"/>
</dbReference>
<evidence type="ECO:0000256" key="2">
    <source>
        <dbReference type="ARBA" id="ARBA00004656"/>
    </source>
</evidence>
<dbReference type="SUPFAM" id="SSF58038">
    <property type="entry name" value="SNARE fusion complex"/>
    <property type="match status" value="1"/>
</dbReference>
<dbReference type="Gene3D" id="1.20.58.400">
    <property type="entry name" value="t-snare proteins"/>
    <property type="match status" value="1"/>
</dbReference>
<evidence type="ECO:0000256" key="18">
    <source>
        <dbReference type="ARBA" id="ARBA00062304"/>
    </source>
</evidence>
<evidence type="ECO:0000256" key="6">
    <source>
        <dbReference type="ARBA" id="ARBA00022553"/>
    </source>
</evidence>
<dbReference type="GO" id="GO:0006896">
    <property type="term" value="P:Golgi to vacuole transport"/>
    <property type="evidence" value="ECO:0007669"/>
    <property type="project" value="TreeGrafter"/>
</dbReference>
<dbReference type="GO" id="GO:0000149">
    <property type="term" value="F:SNARE binding"/>
    <property type="evidence" value="ECO:0007669"/>
    <property type="project" value="TreeGrafter"/>
</dbReference>
<dbReference type="OrthoDB" id="430637at2759"/>
<dbReference type="InterPro" id="IPR038407">
    <property type="entry name" value="v-SNARE_N_sf"/>
</dbReference>
<keyword evidence="7 21" id="KW-0812">Transmembrane</keyword>
<dbReference type="FunFam" id="1.20.58.400:FF:000003">
    <property type="entry name" value="Vesicle transport through interaction with t-SNAREs homolog 1B"/>
    <property type="match status" value="1"/>
</dbReference>
<comment type="subcellular location">
    <subcellularLocation>
        <location evidence="1">Cytoplasmic granule</location>
    </subcellularLocation>
    <subcellularLocation>
        <location evidence="15">Early endosome membrane</location>
        <topology evidence="15">Single-pass type IV membrane protein</topology>
    </subcellularLocation>
    <subcellularLocation>
        <location evidence="16">Late endosome membrane</location>
        <topology evidence="16">Single-pass type IV membrane protein</topology>
    </subcellularLocation>
    <subcellularLocation>
        <location evidence="2">Lysosome membrane</location>
    </subcellularLocation>
    <subcellularLocation>
        <location evidence="17">Recycling endosome membrane</location>
        <topology evidence="17">Single-pass type IV membrane protein</topology>
    </subcellularLocation>
</comment>
<dbReference type="GO" id="GO:0005765">
    <property type="term" value="C:lysosomal membrane"/>
    <property type="evidence" value="ECO:0007669"/>
    <property type="project" value="UniProtKB-SubCell"/>
</dbReference>
<feature type="coiled-coil region" evidence="20">
    <location>
        <begin position="34"/>
        <end position="65"/>
    </location>
</feature>
<dbReference type="GO" id="GO:0031902">
    <property type="term" value="C:late endosome membrane"/>
    <property type="evidence" value="ECO:0007669"/>
    <property type="project" value="UniProtKB-SubCell"/>
</dbReference>
<accession>A0A3M0JH43</accession>
<evidence type="ECO:0000256" key="21">
    <source>
        <dbReference type="SAM" id="Phobius"/>
    </source>
</evidence>
<evidence type="ECO:0000256" key="19">
    <source>
        <dbReference type="ARBA" id="ARBA00071592"/>
    </source>
</evidence>
<evidence type="ECO:0000256" key="17">
    <source>
        <dbReference type="ARBA" id="ARBA00043941"/>
    </source>
</evidence>
<evidence type="ECO:0000256" key="8">
    <source>
        <dbReference type="ARBA" id="ARBA00022753"/>
    </source>
</evidence>
<dbReference type="GO" id="GO:1903076">
    <property type="term" value="P:regulation of protein localization to plasma membrane"/>
    <property type="evidence" value="ECO:0007669"/>
    <property type="project" value="TreeGrafter"/>
</dbReference>
<keyword evidence="4" id="KW-0813">Transport</keyword>
<proteinExistence type="inferred from homology"/>
<keyword evidence="24" id="KW-1185">Reference proteome</keyword>
<dbReference type="GO" id="GO:0016236">
    <property type="term" value="P:macroautophagy"/>
    <property type="evidence" value="ECO:0007669"/>
    <property type="project" value="TreeGrafter"/>
</dbReference>
<dbReference type="InterPro" id="IPR000727">
    <property type="entry name" value="T_SNARE_dom"/>
</dbReference>
<dbReference type="GO" id="GO:0006886">
    <property type="term" value="P:intracellular protein transport"/>
    <property type="evidence" value="ECO:0007669"/>
    <property type="project" value="InterPro"/>
</dbReference>
<keyword evidence="12 20" id="KW-0175">Coiled coil</keyword>
<keyword evidence="9" id="KW-0653">Protein transport</keyword>
<dbReference type="PANTHER" id="PTHR21230">
    <property type="entry name" value="VESICLE TRANSPORT V-SNARE PROTEIN VTI1-RELATED"/>
    <property type="match status" value="1"/>
</dbReference>
<comment type="subunit">
    <text evidence="18">Forms a SNARE complex with STX7, STX8 and VAMP8 which functions in the homotypic fusion of late endosomes. Component of the SNARE complex composed of STX7, STX8, VAMP7 and VIT1B that is required for heterotypic fusion of late endosomes with lysosomes. May interact with STX17. Interacts with CLINT1.</text>
</comment>
<dbReference type="PANTHER" id="PTHR21230:SF89">
    <property type="entry name" value="VESICLE TRANSPORT THROUGH INTERACTION WITH T-SNARES HOMOLOG 1B"/>
    <property type="match status" value="1"/>
</dbReference>
<dbReference type="GO" id="GO:0055038">
    <property type="term" value="C:recycling endosome membrane"/>
    <property type="evidence" value="ECO:0007669"/>
    <property type="project" value="UniProtKB-SubCell"/>
</dbReference>
<keyword evidence="10 21" id="KW-1133">Transmembrane helix</keyword>
<evidence type="ECO:0000313" key="24">
    <source>
        <dbReference type="Proteomes" id="UP000269221"/>
    </source>
</evidence>
<evidence type="ECO:0000256" key="15">
    <source>
        <dbReference type="ARBA" id="ARBA00037832"/>
    </source>
</evidence>
<feature type="domain" description="T-SNARE coiled-coil homology" evidence="22">
    <location>
        <begin position="186"/>
        <end position="248"/>
    </location>
</feature>
<dbReference type="AlphaFoldDB" id="A0A3M0JH43"/>
<evidence type="ECO:0000256" key="13">
    <source>
        <dbReference type="ARBA" id="ARBA00023136"/>
    </source>
</evidence>
<comment type="similarity">
    <text evidence="3">Belongs to the VTI1 family.</text>
</comment>
<evidence type="ECO:0000256" key="5">
    <source>
        <dbReference type="ARBA" id="ARBA00022481"/>
    </source>
</evidence>
<reference evidence="23 24" key="1">
    <citation type="submission" date="2018-07" db="EMBL/GenBank/DDBJ databases">
        <title>A high quality draft genome assembly of the barn swallow (H. rustica rustica).</title>
        <authorList>
            <person name="Formenti G."/>
            <person name="Chiara M."/>
            <person name="Poveda L."/>
            <person name="Francoijs K.-J."/>
            <person name="Bonisoli-Alquati A."/>
            <person name="Canova L."/>
            <person name="Gianfranceschi L."/>
            <person name="Horner D.S."/>
            <person name="Saino N."/>
        </authorList>
    </citation>
    <scope>NUCLEOTIDE SEQUENCE [LARGE SCALE GENOMIC DNA]</scope>
    <source>
        <strain evidence="23">Chelidonia</strain>
        <tissue evidence="23">Blood</tissue>
    </source>
</reference>
<keyword evidence="8" id="KW-0967">Endosome</keyword>
<evidence type="ECO:0000259" key="22">
    <source>
        <dbReference type="PROSITE" id="PS50192"/>
    </source>
</evidence>
<organism evidence="23 24">
    <name type="scientific">Hirundo rustica rustica</name>
    <dbReference type="NCBI Taxonomy" id="333673"/>
    <lineage>
        <taxon>Eukaryota</taxon>
        <taxon>Metazoa</taxon>
        <taxon>Chordata</taxon>
        <taxon>Craniata</taxon>
        <taxon>Vertebrata</taxon>
        <taxon>Euteleostomi</taxon>
        <taxon>Archelosauria</taxon>
        <taxon>Archosauria</taxon>
        <taxon>Dinosauria</taxon>
        <taxon>Saurischia</taxon>
        <taxon>Theropoda</taxon>
        <taxon>Coelurosauria</taxon>
        <taxon>Aves</taxon>
        <taxon>Neognathae</taxon>
        <taxon>Neoaves</taxon>
        <taxon>Telluraves</taxon>
        <taxon>Australaves</taxon>
        <taxon>Passeriformes</taxon>
        <taxon>Sylvioidea</taxon>
        <taxon>Hirundinidae</taxon>
        <taxon>Hirundo</taxon>
    </lineage>
</organism>
<dbReference type="GO" id="GO:0031201">
    <property type="term" value="C:SNARE complex"/>
    <property type="evidence" value="ECO:0007669"/>
    <property type="project" value="TreeGrafter"/>
</dbReference>
<evidence type="ECO:0000256" key="11">
    <source>
        <dbReference type="ARBA" id="ARBA00022990"/>
    </source>
</evidence>
<dbReference type="GO" id="GO:0048280">
    <property type="term" value="P:vesicle fusion with Golgi apparatus"/>
    <property type="evidence" value="ECO:0007669"/>
    <property type="project" value="TreeGrafter"/>
</dbReference>
<dbReference type="EMBL" id="QRBI01000144">
    <property type="protein sequence ID" value="RMC00458.1"/>
    <property type="molecule type" value="Genomic_DNA"/>
</dbReference>
<dbReference type="Gene3D" id="1.20.5.110">
    <property type="match status" value="1"/>
</dbReference>
<protein>
    <recommendedName>
        <fullName evidence="19">Vesicle transport through interaction with t-SNAREs homolog 1B</fullName>
    </recommendedName>
</protein>
<dbReference type="SUPFAM" id="SSF47661">
    <property type="entry name" value="t-snare proteins"/>
    <property type="match status" value="1"/>
</dbReference>
<feature type="transmembrane region" description="Helical" evidence="21">
    <location>
        <begin position="257"/>
        <end position="276"/>
    </location>
</feature>
<comment type="caution">
    <text evidence="23">The sequence shown here is derived from an EMBL/GenBank/DDBJ whole genome shotgun (WGS) entry which is preliminary data.</text>
</comment>
<dbReference type="GO" id="GO:0031901">
    <property type="term" value="C:early endosome membrane"/>
    <property type="evidence" value="ECO:0007669"/>
    <property type="project" value="UniProtKB-SubCell"/>
</dbReference>
<keyword evidence="14" id="KW-0458">Lysosome</keyword>
<evidence type="ECO:0000256" key="12">
    <source>
        <dbReference type="ARBA" id="ARBA00023054"/>
    </source>
</evidence>
<dbReference type="GO" id="GO:0005794">
    <property type="term" value="C:Golgi apparatus"/>
    <property type="evidence" value="ECO:0007669"/>
    <property type="project" value="InterPro"/>
</dbReference>
<evidence type="ECO:0000256" key="4">
    <source>
        <dbReference type="ARBA" id="ARBA00022448"/>
    </source>
</evidence>
<dbReference type="Pfam" id="PF05008">
    <property type="entry name" value="V-SNARE"/>
    <property type="match status" value="1"/>
</dbReference>
<evidence type="ECO:0000256" key="1">
    <source>
        <dbReference type="ARBA" id="ARBA00004463"/>
    </source>
</evidence>
<evidence type="ECO:0000256" key="14">
    <source>
        <dbReference type="ARBA" id="ARBA00023228"/>
    </source>
</evidence>
<dbReference type="InterPro" id="IPR027027">
    <property type="entry name" value="GOSR2/Membrin/Bos1"/>
</dbReference>
<keyword evidence="6" id="KW-0597">Phosphoprotein</keyword>
<gene>
    <name evidence="23" type="ORF">DUI87_23068</name>
</gene>
<evidence type="ECO:0000256" key="3">
    <source>
        <dbReference type="ARBA" id="ARBA00006108"/>
    </source>
</evidence>
<evidence type="ECO:0000256" key="7">
    <source>
        <dbReference type="ARBA" id="ARBA00022692"/>
    </source>
</evidence>
<evidence type="ECO:0000256" key="10">
    <source>
        <dbReference type="ARBA" id="ARBA00022989"/>
    </source>
</evidence>
<dbReference type="GO" id="GO:0005789">
    <property type="term" value="C:endoplasmic reticulum membrane"/>
    <property type="evidence" value="ECO:0007669"/>
    <property type="project" value="TreeGrafter"/>
</dbReference>
<feature type="coiled-coil region" evidence="20">
    <location>
        <begin position="214"/>
        <end position="241"/>
    </location>
</feature>
<evidence type="ECO:0000256" key="16">
    <source>
        <dbReference type="ARBA" id="ARBA00037845"/>
    </source>
</evidence>
<keyword evidence="5" id="KW-0488">Methylation</keyword>
<keyword evidence="13 21" id="KW-0472">Membrane</keyword>
<dbReference type="STRING" id="333673.A0A3M0JH43"/>
<dbReference type="Pfam" id="PF12352">
    <property type="entry name" value="V-SNARE_C"/>
    <property type="match status" value="1"/>
</dbReference>
<dbReference type="GO" id="GO:0042147">
    <property type="term" value="P:retrograde transport, endosome to Golgi"/>
    <property type="evidence" value="ECO:0007669"/>
    <property type="project" value="TreeGrafter"/>
</dbReference>